<gene>
    <name evidence="6" type="ORF">J2S73_003249</name>
</gene>
<evidence type="ECO:0000313" key="7">
    <source>
        <dbReference type="Proteomes" id="UP001229244"/>
    </source>
</evidence>
<dbReference type="PANTHER" id="PTHR43213:SF5">
    <property type="entry name" value="BIFUNCTIONAL DTTP_UTP PYROPHOSPHATASE_METHYLTRANSFERASE PROTEIN-RELATED"/>
    <property type="match status" value="1"/>
</dbReference>
<comment type="cofactor">
    <cofactor evidence="1 4">
        <name>a divalent metal cation</name>
        <dbReference type="ChEBI" id="CHEBI:60240"/>
    </cofactor>
</comment>
<keyword evidence="2 4" id="KW-0378">Hydrolase</keyword>
<keyword evidence="3 4" id="KW-0546">Nucleotide metabolism</keyword>
<comment type="catalytic activity">
    <reaction evidence="4">
        <text>dTTP + H2O = dTMP + diphosphate + H(+)</text>
        <dbReference type="Rhea" id="RHEA:28534"/>
        <dbReference type="ChEBI" id="CHEBI:15377"/>
        <dbReference type="ChEBI" id="CHEBI:15378"/>
        <dbReference type="ChEBI" id="CHEBI:33019"/>
        <dbReference type="ChEBI" id="CHEBI:37568"/>
        <dbReference type="ChEBI" id="CHEBI:63528"/>
        <dbReference type="EC" id="3.6.1.9"/>
    </reaction>
</comment>
<dbReference type="InterPro" id="IPR029001">
    <property type="entry name" value="ITPase-like_fam"/>
</dbReference>
<reference evidence="6" key="1">
    <citation type="submission" date="2023-07" db="EMBL/GenBank/DDBJ databases">
        <title>Genomic Encyclopedia of Type Strains, Phase IV (KMG-IV): sequencing the most valuable type-strain genomes for metagenomic binning, comparative biology and taxonomic classification.</title>
        <authorList>
            <person name="Goeker M."/>
        </authorList>
    </citation>
    <scope>NUCLEOTIDE SEQUENCE</scope>
    <source>
        <strain evidence="6">DSM 21202</strain>
    </source>
</reference>
<dbReference type="Pfam" id="PF02545">
    <property type="entry name" value="Maf"/>
    <property type="match status" value="1"/>
</dbReference>
<feature type="region of interest" description="Disordered" evidence="5">
    <location>
        <begin position="200"/>
        <end position="223"/>
    </location>
</feature>
<dbReference type="Proteomes" id="UP001229244">
    <property type="component" value="Unassembled WGS sequence"/>
</dbReference>
<dbReference type="RefSeq" id="WP_306886649.1">
    <property type="nucleotide sequence ID" value="NZ_JAUSUL010000003.1"/>
</dbReference>
<comment type="caution">
    <text evidence="4">Lacks conserved residue(s) required for the propagation of feature annotation.</text>
</comment>
<dbReference type="GO" id="GO:0009117">
    <property type="term" value="P:nucleotide metabolic process"/>
    <property type="evidence" value="ECO:0007669"/>
    <property type="project" value="UniProtKB-KW"/>
</dbReference>
<dbReference type="EC" id="3.6.1.9" evidence="4"/>
<dbReference type="InterPro" id="IPR003697">
    <property type="entry name" value="Maf-like"/>
</dbReference>
<comment type="caution">
    <text evidence="6">The sequence shown here is derived from an EMBL/GenBank/DDBJ whole genome shotgun (WGS) entry which is preliminary data.</text>
</comment>
<proteinExistence type="inferred from homology"/>
<sequence>MTASPTLVLASGSPRRLALLEQIGIVPDHLAPTDVDETPMDGEAPNRLAQRLAQMKAEEALERTRADKTIGPAHILAADTVVALGRRVLPKAEGIAEAEACLSALSGRGHRVFTGVCLITPKERVRLRTVETRVKFKRLSRAEIDFYLASGEWHGKAGGYAIQGLAAIFVSKLIGSYTNVVGLPLFETAALLTGDGFPVAQDRSPTAPEVPSEDAPAAQPNPA</sequence>
<dbReference type="GO" id="GO:0005737">
    <property type="term" value="C:cytoplasm"/>
    <property type="evidence" value="ECO:0007669"/>
    <property type="project" value="UniProtKB-SubCell"/>
</dbReference>
<comment type="function">
    <text evidence="4">Nucleoside triphosphate pyrophosphatase that hydrolyzes dTTP and UTP. May have a dual role in cell division arrest and in preventing the incorporation of modified nucleotides into cellular nucleic acids.</text>
</comment>
<keyword evidence="7" id="KW-1185">Reference proteome</keyword>
<dbReference type="SUPFAM" id="SSF52972">
    <property type="entry name" value="ITPase-like"/>
    <property type="match status" value="1"/>
</dbReference>
<accession>A0AAE3VRR4</accession>
<evidence type="ECO:0000256" key="3">
    <source>
        <dbReference type="ARBA" id="ARBA00023080"/>
    </source>
</evidence>
<protein>
    <recommendedName>
        <fullName evidence="4">dTTP/UTP pyrophosphatase</fullName>
        <shortName evidence="4">dTTPase/UTPase</shortName>
        <ecNumber evidence="4">3.6.1.9</ecNumber>
    </recommendedName>
    <alternativeName>
        <fullName evidence="4">Nucleoside triphosphate pyrophosphatase</fullName>
    </alternativeName>
    <alternativeName>
        <fullName evidence="4">Nucleotide pyrophosphatase</fullName>
        <shortName evidence="4">Nucleotide PPase</shortName>
    </alternativeName>
</protein>
<keyword evidence="4" id="KW-0963">Cytoplasm</keyword>
<feature type="site" description="Important for substrate specificity" evidence="4">
    <location>
        <position position="80"/>
    </location>
</feature>
<feature type="active site" description="Proton acceptor" evidence="4">
    <location>
        <position position="79"/>
    </location>
</feature>
<evidence type="ECO:0000256" key="2">
    <source>
        <dbReference type="ARBA" id="ARBA00022801"/>
    </source>
</evidence>
<comment type="catalytic activity">
    <reaction evidence="4">
        <text>UTP + H2O = UMP + diphosphate + H(+)</text>
        <dbReference type="Rhea" id="RHEA:29395"/>
        <dbReference type="ChEBI" id="CHEBI:15377"/>
        <dbReference type="ChEBI" id="CHEBI:15378"/>
        <dbReference type="ChEBI" id="CHEBI:33019"/>
        <dbReference type="ChEBI" id="CHEBI:46398"/>
        <dbReference type="ChEBI" id="CHEBI:57865"/>
        <dbReference type="EC" id="3.6.1.9"/>
    </reaction>
</comment>
<evidence type="ECO:0000256" key="4">
    <source>
        <dbReference type="HAMAP-Rule" id="MF_00528"/>
    </source>
</evidence>
<evidence type="ECO:0000256" key="1">
    <source>
        <dbReference type="ARBA" id="ARBA00001968"/>
    </source>
</evidence>
<evidence type="ECO:0000256" key="5">
    <source>
        <dbReference type="SAM" id="MobiDB-lite"/>
    </source>
</evidence>
<feature type="site" description="Important for substrate specificity" evidence="4">
    <location>
        <position position="15"/>
    </location>
</feature>
<dbReference type="HAMAP" id="MF_00528">
    <property type="entry name" value="Maf"/>
    <property type="match status" value="1"/>
</dbReference>
<comment type="subcellular location">
    <subcellularLocation>
        <location evidence="4">Cytoplasm</location>
    </subcellularLocation>
</comment>
<organism evidence="6 7">
    <name type="scientific">Amorphus orientalis</name>
    <dbReference type="NCBI Taxonomy" id="649198"/>
    <lineage>
        <taxon>Bacteria</taxon>
        <taxon>Pseudomonadati</taxon>
        <taxon>Pseudomonadota</taxon>
        <taxon>Alphaproteobacteria</taxon>
        <taxon>Hyphomicrobiales</taxon>
        <taxon>Amorphaceae</taxon>
        <taxon>Amorphus</taxon>
    </lineage>
</organism>
<dbReference type="AlphaFoldDB" id="A0AAE3VRR4"/>
<comment type="similarity">
    <text evidence="4">Belongs to the Maf family. YhdE subfamily.</text>
</comment>
<dbReference type="CDD" id="cd00555">
    <property type="entry name" value="Maf"/>
    <property type="match status" value="1"/>
</dbReference>
<dbReference type="EMBL" id="JAUSUL010000003">
    <property type="protein sequence ID" value="MDQ0316773.1"/>
    <property type="molecule type" value="Genomic_DNA"/>
</dbReference>
<feature type="site" description="Important for substrate specificity" evidence="4">
    <location>
        <position position="163"/>
    </location>
</feature>
<name>A0AAE3VRR4_9HYPH</name>
<dbReference type="Gene3D" id="3.90.950.10">
    <property type="match status" value="1"/>
</dbReference>
<dbReference type="GO" id="GO:0047429">
    <property type="term" value="F:nucleoside triphosphate diphosphatase activity"/>
    <property type="evidence" value="ECO:0007669"/>
    <property type="project" value="UniProtKB-EC"/>
</dbReference>
<dbReference type="NCBIfam" id="TIGR00172">
    <property type="entry name" value="maf"/>
    <property type="match status" value="1"/>
</dbReference>
<dbReference type="PIRSF" id="PIRSF006305">
    <property type="entry name" value="Maf"/>
    <property type="match status" value="1"/>
</dbReference>
<dbReference type="PANTHER" id="PTHR43213">
    <property type="entry name" value="BIFUNCTIONAL DTTP/UTP PYROPHOSPHATASE/METHYLTRANSFERASE PROTEIN-RELATED"/>
    <property type="match status" value="1"/>
</dbReference>
<evidence type="ECO:0000313" key="6">
    <source>
        <dbReference type="EMBL" id="MDQ0316773.1"/>
    </source>
</evidence>